<feature type="domain" description="Cathepsin propeptide inhibitor" evidence="5">
    <location>
        <begin position="44"/>
        <end position="100"/>
    </location>
</feature>
<evidence type="ECO:0000313" key="6">
    <source>
        <dbReference type="EMBL" id="CAD8053866.1"/>
    </source>
</evidence>
<dbReference type="AlphaFoldDB" id="A0A8S1KLH3"/>
<dbReference type="Proteomes" id="UP000688137">
    <property type="component" value="Unassembled WGS sequence"/>
</dbReference>
<comment type="caution">
    <text evidence="6">The sequence shown here is derived from an EMBL/GenBank/DDBJ whole genome shotgun (WGS) entry which is preliminary data.</text>
</comment>
<dbReference type="SMART" id="SM00848">
    <property type="entry name" value="Inhibitor_I29"/>
    <property type="match status" value="1"/>
</dbReference>
<dbReference type="InterPro" id="IPR013201">
    <property type="entry name" value="Prot_inhib_I29"/>
</dbReference>
<dbReference type="SMART" id="SM00645">
    <property type="entry name" value="Pept_C1"/>
    <property type="match status" value="1"/>
</dbReference>
<feature type="signal peptide" evidence="3">
    <location>
        <begin position="1"/>
        <end position="24"/>
    </location>
</feature>
<dbReference type="Pfam" id="PF08246">
    <property type="entry name" value="Inhibitor_I29"/>
    <property type="match status" value="1"/>
</dbReference>
<dbReference type="InterPro" id="IPR039417">
    <property type="entry name" value="Peptidase_C1A_papain-like"/>
</dbReference>
<proteinExistence type="predicted"/>
<keyword evidence="3" id="KW-0732">Signal</keyword>
<sequence length="376" mass="43202">MKIIQILNLLTYALCATFSSTSLSDTLHENGSIYGWREDEQKLFKNWVQEYQKTYNNEFEMIYRMEVFVQNYRLMKHHNEQLPKDVWGLNIFADETSEELMDKLFMKKDFDEHYETFNEDDINAIKIDALSHNSFLQADKTVKVIKKVVKKSSKTSKAQKATPKNPPSLDWLKKVTEVQQQGRCGSCWAFAVQDVVISRLAINNKNKLDQLSKTHLIDCADGNTAGCDGGSVSDAFDFINKYGTVYEKDYREYDQKEGECSKPKGSIGYKQFKSVVGLSKFTNNEIETAMQTGPVTALMYADESWLRYTSGIINTCGYPKVSNYQHVVSFIAYDTQTWFAKNSWGQKWGMSGYFQVQKNGDANCLDKIKKITYPII</sequence>
<organism evidence="6 7">
    <name type="scientific">Paramecium primaurelia</name>
    <dbReference type="NCBI Taxonomy" id="5886"/>
    <lineage>
        <taxon>Eukaryota</taxon>
        <taxon>Sar</taxon>
        <taxon>Alveolata</taxon>
        <taxon>Ciliophora</taxon>
        <taxon>Intramacronucleata</taxon>
        <taxon>Oligohymenophorea</taxon>
        <taxon>Peniculida</taxon>
        <taxon>Parameciidae</taxon>
        <taxon>Paramecium</taxon>
    </lineage>
</organism>
<feature type="domain" description="Peptidase C1A papain C-terminal" evidence="4">
    <location>
        <begin position="165"/>
        <end position="375"/>
    </location>
</feature>
<keyword evidence="7" id="KW-1185">Reference proteome</keyword>
<gene>
    <name evidence="6" type="ORF">PPRIM_AZ9-3.1.T0210148</name>
</gene>
<dbReference type="OMA" id="KWGMSGY"/>
<dbReference type="CDD" id="cd02248">
    <property type="entry name" value="Peptidase_C1A"/>
    <property type="match status" value="1"/>
</dbReference>
<dbReference type="GO" id="GO:0008234">
    <property type="term" value="F:cysteine-type peptidase activity"/>
    <property type="evidence" value="ECO:0007669"/>
    <property type="project" value="InterPro"/>
</dbReference>
<dbReference type="PROSITE" id="PS00139">
    <property type="entry name" value="THIOL_PROTEASE_CYS"/>
    <property type="match status" value="1"/>
</dbReference>
<keyword evidence="2" id="KW-1015">Disulfide bond</keyword>
<dbReference type="GO" id="GO:0006508">
    <property type="term" value="P:proteolysis"/>
    <property type="evidence" value="ECO:0007669"/>
    <property type="project" value="InterPro"/>
</dbReference>
<accession>A0A8S1KLH3</accession>
<evidence type="ECO:0000259" key="5">
    <source>
        <dbReference type="SMART" id="SM00848"/>
    </source>
</evidence>
<dbReference type="InterPro" id="IPR013128">
    <property type="entry name" value="Peptidase_C1A"/>
</dbReference>
<dbReference type="PANTHER" id="PTHR12411">
    <property type="entry name" value="CYSTEINE PROTEASE FAMILY C1-RELATED"/>
    <property type="match status" value="1"/>
</dbReference>
<feature type="chain" id="PRO_5035823423" evidence="3">
    <location>
        <begin position="25"/>
        <end position="376"/>
    </location>
</feature>
<evidence type="ECO:0000313" key="7">
    <source>
        <dbReference type="Proteomes" id="UP000688137"/>
    </source>
</evidence>
<evidence type="ECO:0000259" key="4">
    <source>
        <dbReference type="SMART" id="SM00645"/>
    </source>
</evidence>
<keyword evidence="1" id="KW-0865">Zymogen</keyword>
<evidence type="ECO:0000256" key="3">
    <source>
        <dbReference type="SAM" id="SignalP"/>
    </source>
</evidence>
<reference evidence="6" key="1">
    <citation type="submission" date="2021-01" db="EMBL/GenBank/DDBJ databases">
        <authorList>
            <consortium name="Genoscope - CEA"/>
            <person name="William W."/>
        </authorList>
    </citation>
    <scope>NUCLEOTIDE SEQUENCE</scope>
</reference>
<name>A0A8S1KLH3_PARPR</name>
<evidence type="ECO:0000256" key="2">
    <source>
        <dbReference type="ARBA" id="ARBA00023157"/>
    </source>
</evidence>
<dbReference type="EMBL" id="CAJJDM010000019">
    <property type="protein sequence ID" value="CAD8053866.1"/>
    <property type="molecule type" value="Genomic_DNA"/>
</dbReference>
<dbReference type="Pfam" id="PF00112">
    <property type="entry name" value="Peptidase_C1"/>
    <property type="match status" value="1"/>
</dbReference>
<evidence type="ECO:0000256" key="1">
    <source>
        <dbReference type="ARBA" id="ARBA00023145"/>
    </source>
</evidence>
<dbReference type="InterPro" id="IPR000169">
    <property type="entry name" value="Pept_cys_AS"/>
</dbReference>
<protein>
    <submittedName>
        <fullName evidence="6">Uncharacterized protein</fullName>
    </submittedName>
</protein>
<dbReference type="InterPro" id="IPR000668">
    <property type="entry name" value="Peptidase_C1A_C"/>
</dbReference>